<dbReference type="EMBL" id="KZ824337">
    <property type="protein sequence ID" value="RAL07205.1"/>
    <property type="molecule type" value="Genomic_DNA"/>
</dbReference>
<dbReference type="STRING" id="1450537.A0A395HJ46"/>
<dbReference type="InterPro" id="IPR057965">
    <property type="entry name" value="STEEP1_dom"/>
</dbReference>
<accession>A0A395HJ46</accession>
<dbReference type="OrthoDB" id="418131at2759"/>
<dbReference type="Proteomes" id="UP000248961">
    <property type="component" value="Unassembled WGS sequence"/>
</dbReference>
<dbReference type="RefSeq" id="XP_025546359.1">
    <property type="nucleotide sequence ID" value="XM_025693137.1"/>
</dbReference>
<evidence type="ECO:0000313" key="4">
    <source>
        <dbReference type="Proteomes" id="UP000248961"/>
    </source>
</evidence>
<dbReference type="VEuPathDB" id="FungiDB:BO97DRAFT_378929"/>
<dbReference type="AlphaFoldDB" id="A0A395HJ46"/>
<feature type="region of interest" description="Disordered" evidence="1">
    <location>
        <begin position="72"/>
        <end position="111"/>
    </location>
</feature>
<feature type="domain" description="STEEP1" evidence="2">
    <location>
        <begin position="33"/>
        <end position="194"/>
    </location>
</feature>
<dbReference type="GeneID" id="37197426"/>
<organism evidence="3 4">
    <name type="scientific">Aspergillus homomorphus (strain CBS 101889)</name>
    <dbReference type="NCBI Taxonomy" id="1450537"/>
    <lineage>
        <taxon>Eukaryota</taxon>
        <taxon>Fungi</taxon>
        <taxon>Dikarya</taxon>
        <taxon>Ascomycota</taxon>
        <taxon>Pezizomycotina</taxon>
        <taxon>Eurotiomycetes</taxon>
        <taxon>Eurotiomycetidae</taxon>
        <taxon>Eurotiales</taxon>
        <taxon>Aspergillaceae</taxon>
        <taxon>Aspergillus</taxon>
        <taxon>Aspergillus subgen. Circumdati</taxon>
    </lineage>
</organism>
<name>A0A395HJ46_ASPHC</name>
<dbReference type="Pfam" id="PF25809">
    <property type="entry name" value="STEEP1"/>
    <property type="match status" value="1"/>
</dbReference>
<proteinExistence type="predicted"/>
<feature type="non-terminal residue" evidence="3">
    <location>
        <position position="215"/>
    </location>
</feature>
<evidence type="ECO:0000256" key="1">
    <source>
        <dbReference type="SAM" id="MobiDB-lite"/>
    </source>
</evidence>
<feature type="compositionally biased region" description="Polar residues" evidence="1">
    <location>
        <begin position="90"/>
        <end position="102"/>
    </location>
</feature>
<evidence type="ECO:0000259" key="2">
    <source>
        <dbReference type="Pfam" id="PF25809"/>
    </source>
</evidence>
<feature type="region of interest" description="Disordered" evidence="1">
    <location>
        <begin position="1"/>
        <end position="30"/>
    </location>
</feature>
<evidence type="ECO:0000313" key="3">
    <source>
        <dbReference type="EMBL" id="RAL07205.1"/>
    </source>
</evidence>
<keyword evidence="4" id="KW-1185">Reference proteome</keyword>
<sequence>MASLPPNPQIDPQIDPQNDPQTSTKEENPARLRVQTNHCRFCNHLLLATTRTISALPRRADPAKDAALVLPLPSDSERADDDEHEHDTNPDPTSNQHTQAQTAGEKAPKQQHYTILLSTTIPDRKPTLIRREDGFEKRLFLRCGRCRVVVGYFLDPVHFVSGAGQRKQMAGEGEGPERGAKVVYLLPGALMETGVMDANDAEKLRAMDREWVGWL</sequence>
<protein>
    <recommendedName>
        <fullName evidence="2">STEEP1 domain-containing protein</fullName>
    </recommendedName>
</protein>
<feature type="compositionally biased region" description="Low complexity" evidence="1">
    <location>
        <begin position="10"/>
        <end position="21"/>
    </location>
</feature>
<reference evidence="3 4" key="1">
    <citation type="submission" date="2018-02" db="EMBL/GenBank/DDBJ databases">
        <title>The genomes of Aspergillus section Nigri reveals drivers in fungal speciation.</title>
        <authorList>
            <consortium name="DOE Joint Genome Institute"/>
            <person name="Vesth T.C."/>
            <person name="Nybo J."/>
            <person name="Theobald S."/>
            <person name="Brandl J."/>
            <person name="Frisvad J.C."/>
            <person name="Nielsen K.F."/>
            <person name="Lyhne E.K."/>
            <person name="Kogle M.E."/>
            <person name="Kuo A."/>
            <person name="Riley R."/>
            <person name="Clum A."/>
            <person name="Nolan M."/>
            <person name="Lipzen A."/>
            <person name="Salamov A."/>
            <person name="Henrissat B."/>
            <person name="Wiebenga A."/>
            <person name="De vries R.P."/>
            <person name="Grigoriev I.V."/>
            <person name="Mortensen U.H."/>
            <person name="Andersen M.R."/>
            <person name="Baker S.E."/>
        </authorList>
    </citation>
    <scope>NUCLEOTIDE SEQUENCE [LARGE SCALE GENOMIC DNA]</scope>
    <source>
        <strain evidence="3 4">CBS 101889</strain>
    </source>
</reference>
<gene>
    <name evidence="3" type="ORF">BO97DRAFT_378929</name>
</gene>